<accession>A0ACC1WSG9</accession>
<proteinExistence type="predicted"/>
<gene>
    <name evidence="1" type="ORF">OWV82_025078</name>
</gene>
<comment type="caution">
    <text evidence="1">The sequence shown here is derived from an EMBL/GenBank/DDBJ whole genome shotgun (WGS) entry which is preliminary data.</text>
</comment>
<protein>
    <submittedName>
        <fullName evidence="1">J domain-containing protein required for chloroplast accumulation response 1-like</fullName>
    </submittedName>
</protein>
<evidence type="ECO:0000313" key="1">
    <source>
        <dbReference type="EMBL" id="KAJ4701908.1"/>
    </source>
</evidence>
<reference evidence="1 2" key="1">
    <citation type="journal article" date="2023" name="Science">
        <title>Complex scaffold remodeling in plant triterpene biosynthesis.</title>
        <authorList>
            <person name="De La Pena R."/>
            <person name="Hodgson H."/>
            <person name="Liu J.C."/>
            <person name="Stephenson M.J."/>
            <person name="Martin A.C."/>
            <person name="Owen C."/>
            <person name="Harkess A."/>
            <person name="Leebens-Mack J."/>
            <person name="Jimenez L.E."/>
            <person name="Osbourn A."/>
            <person name="Sattely E.S."/>
        </authorList>
    </citation>
    <scope>NUCLEOTIDE SEQUENCE [LARGE SCALE GENOMIC DNA]</scope>
    <source>
        <strain evidence="2">cv. JPN11</strain>
        <tissue evidence="1">Leaf</tissue>
    </source>
</reference>
<dbReference type="EMBL" id="CM051407">
    <property type="protein sequence ID" value="KAJ4701908.1"/>
    <property type="molecule type" value="Genomic_DNA"/>
</dbReference>
<sequence length="730" mass="80901">MERFSQRESVLLGYSPQKSFMNDRSSPQAQQRNSDIDFNDVFGGPPRRSSVHEMRCSYSEGTDDYVFRGDDGNSVSRNSWNGLSEKPVFGDEGFSRRRYISENFFDDIYKGNESLSSSPRKRDWDPYSSSPGSRVLSPARPLPPNAEPFGASLPAQFSLPAKLTKGMELPTFGSAHRSPYKSKDGASNGISHYSSPHSRSSSLNQGHEERNDHRSSYRQSILSRKFSLSRKESSNLTRSAEADTGGDSEKESNSSEVLTSSNQFHFSIYKWASKGIPLAMPLRGGSSLRARENSNTDRLSSSDGWIAKASELPGETLHDSELSSNGESANANSYAVEHDKQIIGTSDTINQNRVEMQHRVDPGDSTSQNTGEETKSESKSEKGFHNKFERVSVVPEEAHKPELKSLRSLFYDKDYEHSNEEITKRATEKERTAKSTKKASVVPDFSKSIRKQDGKIASLDSAEVGKGSQQGSSMNSRDPGKTRGKGKVKEFVKIFNEEVLSKSKIGIDPQSQSSRWRNTDNSKAEKEGKASFSKIGTAEKIHVSSGHEKKPYADAPIMVNGNLSQSEKQSAINNTNCMSSGAFGQKNSSTTGNGSKAVIGDMDESFQENFLVRELTKDENKLPKASSDPEDIQVIDAEIRKWSNGKEGNIRSLLSTLQYVLWSESGWKTVPLVDIIEGNAVKRSYQKALLCLHPDKLQQKGATSQQKYIAEKVFDILQDAWTHFNSLGSL</sequence>
<dbReference type="Proteomes" id="UP001164539">
    <property type="component" value="Chromosome 14"/>
</dbReference>
<evidence type="ECO:0000313" key="2">
    <source>
        <dbReference type="Proteomes" id="UP001164539"/>
    </source>
</evidence>
<name>A0ACC1WSG9_MELAZ</name>
<organism evidence="1 2">
    <name type="scientific">Melia azedarach</name>
    <name type="common">Chinaberry tree</name>
    <dbReference type="NCBI Taxonomy" id="155640"/>
    <lineage>
        <taxon>Eukaryota</taxon>
        <taxon>Viridiplantae</taxon>
        <taxon>Streptophyta</taxon>
        <taxon>Embryophyta</taxon>
        <taxon>Tracheophyta</taxon>
        <taxon>Spermatophyta</taxon>
        <taxon>Magnoliopsida</taxon>
        <taxon>eudicotyledons</taxon>
        <taxon>Gunneridae</taxon>
        <taxon>Pentapetalae</taxon>
        <taxon>rosids</taxon>
        <taxon>malvids</taxon>
        <taxon>Sapindales</taxon>
        <taxon>Meliaceae</taxon>
        <taxon>Melia</taxon>
    </lineage>
</organism>
<keyword evidence="2" id="KW-1185">Reference proteome</keyword>